<evidence type="ECO:0000313" key="2">
    <source>
        <dbReference type="EMBL" id="KAB1984255.1"/>
    </source>
</evidence>
<name>A0A7J5D982_9ACTN</name>
<gene>
    <name evidence="2" type="ORF">F8144_28970</name>
</gene>
<proteinExistence type="predicted"/>
<organism evidence="2 3">
    <name type="scientific">Streptomyces triticiradicis</name>
    <dbReference type="NCBI Taxonomy" id="2651189"/>
    <lineage>
        <taxon>Bacteria</taxon>
        <taxon>Bacillati</taxon>
        <taxon>Actinomycetota</taxon>
        <taxon>Actinomycetes</taxon>
        <taxon>Kitasatosporales</taxon>
        <taxon>Streptomycetaceae</taxon>
        <taxon>Streptomyces</taxon>
    </lineage>
</organism>
<reference evidence="2 3" key="1">
    <citation type="submission" date="2019-09" db="EMBL/GenBank/DDBJ databases">
        <title>Isolation and identification of active actinomycetes.</title>
        <authorList>
            <person name="Yu Z."/>
            <person name="Han C."/>
            <person name="Yu B."/>
        </authorList>
    </citation>
    <scope>NUCLEOTIDE SEQUENCE [LARGE SCALE GENOMIC DNA]</scope>
    <source>
        <strain evidence="2 3">NEAU-H2</strain>
    </source>
</reference>
<protein>
    <submittedName>
        <fullName evidence="2">Uncharacterized protein</fullName>
    </submittedName>
</protein>
<dbReference type="EMBL" id="WBKG01000028">
    <property type="protein sequence ID" value="KAB1984255.1"/>
    <property type="molecule type" value="Genomic_DNA"/>
</dbReference>
<evidence type="ECO:0000256" key="1">
    <source>
        <dbReference type="SAM" id="MobiDB-lite"/>
    </source>
</evidence>
<accession>A0A7J5D982</accession>
<keyword evidence="3" id="KW-1185">Reference proteome</keyword>
<comment type="caution">
    <text evidence="2">The sequence shown here is derived from an EMBL/GenBank/DDBJ whole genome shotgun (WGS) entry which is preliminary data.</text>
</comment>
<sequence>MTATACSDDDAAQRWWANAVGLPKDWPTTAGNVRLESAFKGGRLRRSGSVPGTGVYTQPTPPWWWIYWLAYERKDLGWNIQQIAPGGNLVRFQSLDGDNRCLGVRSERARSRTDAVLRTCDDARRRRDRPAPVGQDLCGRHHPLPQRSQPPVSARPRRQPWQCQPRFVQRQPGRAMEGGGP</sequence>
<dbReference type="AlphaFoldDB" id="A0A7J5D982"/>
<dbReference type="Proteomes" id="UP000442990">
    <property type="component" value="Unassembled WGS sequence"/>
</dbReference>
<evidence type="ECO:0000313" key="3">
    <source>
        <dbReference type="Proteomes" id="UP000442990"/>
    </source>
</evidence>
<feature type="region of interest" description="Disordered" evidence="1">
    <location>
        <begin position="125"/>
        <end position="181"/>
    </location>
</feature>
<dbReference type="RefSeq" id="WP_151472427.1">
    <property type="nucleotide sequence ID" value="NZ_WBKG01000028.1"/>
</dbReference>